<dbReference type="PANTHER" id="PTHR23416">
    <property type="entry name" value="SIALIC ACID SYNTHASE-RELATED"/>
    <property type="match status" value="1"/>
</dbReference>
<dbReference type="InterPro" id="IPR051159">
    <property type="entry name" value="Hexapeptide_acetyltransf"/>
</dbReference>
<protein>
    <recommendedName>
        <fullName evidence="3">Acetyltransferase</fullName>
    </recommendedName>
</protein>
<sequence>MIYNADWVIVRSHAIISEYAYVCTASHDYNRKDFPIVTAPVELGAYSWICAKACILPGVKVGEGAVLGLGSVATKHLDPWTVYVGVPARPAKKRVRVIA</sequence>
<comment type="caution">
    <text evidence="1">The sequence shown here is derived from an EMBL/GenBank/DDBJ whole genome shotgun (WGS) entry which is preliminary data.</text>
</comment>
<dbReference type="InterPro" id="IPR011004">
    <property type="entry name" value="Trimer_LpxA-like_sf"/>
</dbReference>
<evidence type="ECO:0008006" key="3">
    <source>
        <dbReference type="Google" id="ProtNLM"/>
    </source>
</evidence>
<dbReference type="EMBL" id="CAJNOB010000008">
    <property type="protein sequence ID" value="CAF0694420.1"/>
    <property type="molecule type" value="Genomic_DNA"/>
</dbReference>
<reference evidence="1" key="1">
    <citation type="submission" date="2021-02" db="EMBL/GenBank/DDBJ databases">
        <authorList>
            <person name="Cremers G."/>
            <person name="Picone N."/>
        </authorList>
    </citation>
    <scope>NUCLEOTIDE SEQUENCE</scope>
    <source>
        <strain evidence="1">PQ17</strain>
    </source>
</reference>
<dbReference type="SUPFAM" id="SSF51161">
    <property type="entry name" value="Trimeric LpxA-like enzymes"/>
    <property type="match status" value="1"/>
</dbReference>
<organism evidence="1 2">
    <name type="scientific">Candidatus Methylacidithermus pantelleriae</name>
    <dbReference type="NCBI Taxonomy" id="2744239"/>
    <lineage>
        <taxon>Bacteria</taxon>
        <taxon>Pseudomonadati</taxon>
        <taxon>Verrucomicrobiota</taxon>
        <taxon>Methylacidiphilae</taxon>
        <taxon>Methylacidiphilales</taxon>
        <taxon>Methylacidiphilaceae</taxon>
        <taxon>Candidatus Methylacidithermus</taxon>
    </lineage>
</organism>
<dbReference type="Proteomes" id="UP000663859">
    <property type="component" value="Unassembled WGS sequence"/>
</dbReference>
<dbReference type="Gene3D" id="2.160.10.10">
    <property type="entry name" value="Hexapeptide repeat proteins"/>
    <property type="match status" value="1"/>
</dbReference>
<accession>A0A8J2FS80</accession>
<proteinExistence type="predicted"/>
<gene>
    <name evidence="1" type="ORF">MPNT_160047</name>
</gene>
<dbReference type="AlphaFoldDB" id="A0A8J2FS80"/>
<keyword evidence="2" id="KW-1185">Reference proteome</keyword>
<dbReference type="RefSeq" id="WP_214096255.1">
    <property type="nucleotide sequence ID" value="NZ_CAJNOB010000008.1"/>
</dbReference>
<evidence type="ECO:0000313" key="2">
    <source>
        <dbReference type="Proteomes" id="UP000663859"/>
    </source>
</evidence>
<name>A0A8J2FS80_9BACT</name>
<evidence type="ECO:0000313" key="1">
    <source>
        <dbReference type="EMBL" id="CAF0694420.1"/>
    </source>
</evidence>